<dbReference type="PANTHER" id="PTHR45861:SF1">
    <property type="entry name" value="DNA POLYMERASE ALPHA CATALYTIC SUBUNIT"/>
    <property type="match status" value="1"/>
</dbReference>
<feature type="compositionally biased region" description="Basic and acidic residues" evidence="1">
    <location>
        <begin position="15"/>
        <end position="24"/>
    </location>
</feature>
<dbReference type="PANTHER" id="PTHR45861">
    <property type="entry name" value="DNA POLYMERASE ALPHA CATALYTIC SUBUNIT"/>
    <property type="match status" value="1"/>
</dbReference>
<dbReference type="GO" id="GO:0003887">
    <property type="term" value="F:DNA-directed DNA polymerase activity"/>
    <property type="evidence" value="ECO:0007669"/>
    <property type="project" value="TreeGrafter"/>
</dbReference>
<dbReference type="GO" id="GO:0006272">
    <property type="term" value="P:leading strand elongation"/>
    <property type="evidence" value="ECO:0007669"/>
    <property type="project" value="TreeGrafter"/>
</dbReference>
<feature type="region of interest" description="Disordered" evidence="1">
    <location>
        <begin position="1"/>
        <end position="24"/>
    </location>
</feature>
<name>A0AAF3EHU7_9BILA</name>
<accession>A0AAF3EHU7</accession>
<sequence>MDENDGITRRSSRRSAVDSKHSKNFETLKAIQEARRSGTSIRKHLDGSEVNDVYYTVDENEYEELLKNRPQDNFCEDDDGNGYVDHGVDFFDESDGEEEKAQAKKKAKKEKTKKGGITSFFTGLANTTKPKIDESKVKLNVDDDLMDVLADFSEDQPVEEKPFVSRNQFKRGRESSPPLAPKLVATRNVQLSNAPIRQSSLDSPKVKKSFAPEPPMKKTCPESIPDSLPMDDGGFDDFPEPSFDDQESTTALQEVATQKNTENQKDMLEWPVEEETEAPEEPIEVNVGEEKFYQTKMRKETSLKRQLFVSIGLMHLRMQSKDQAPSISSEKLKWLLDTLRVAALSWRIFTARFTSFQEKRKC</sequence>
<feature type="compositionally biased region" description="Acidic residues" evidence="1">
    <location>
        <begin position="233"/>
        <end position="247"/>
    </location>
</feature>
<evidence type="ECO:0000313" key="4">
    <source>
        <dbReference type="WBParaSite" id="MBELARI_LOCUS13559"/>
    </source>
</evidence>
<dbReference type="GO" id="GO:0003682">
    <property type="term" value="F:chromatin binding"/>
    <property type="evidence" value="ECO:0007669"/>
    <property type="project" value="TreeGrafter"/>
</dbReference>
<dbReference type="GO" id="GO:0003688">
    <property type="term" value="F:DNA replication origin binding"/>
    <property type="evidence" value="ECO:0007669"/>
    <property type="project" value="TreeGrafter"/>
</dbReference>
<evidence type="ECO:0000313" key="3">
    <source>
        <dbReference type="Proteomes" id="UP000887575"/>
    </source>
</evidence>
<keyword evidence="3" id="KW-1185">Reference proteome</keyword>
<reference evidence="4" key="1">
    <citation type="submission" date="2024-02" db="UniProtKB">
        <authorList>
            <consortium name="WormBaseParasite"/>
        </authorList>
    </citation>
    <scope>IDENTIFICATION</scope>
</reference>
<dbReference type="GO" id="GO:0005658">
    <property type="term" value="C:alpha DNA polymerase:primase complex"/>
    <property type="evidence" value="ECO:0007669"/>
    <property type="project" value="TreeGrafter"/>
</dbReference>
<feature type="domain" description="DNA polymerase alpha catalytic subunit N-terminal" evidence="2">
    <location>
        <begin position="28"/>
        <end position="92"/>
    </location>
</feature>
<feature type="region of interest" description="Disordered" evidence="1">
    <location>
        <begin position="159"/>
        <end position="179"/>
    </location>
</feature>
<dbReference type="AlphaFoldDB" id="A0AAF3EHU7"/>
<evidence type="ECO:0000256" key="1">
    <source>
        <dbReference type="SAM" id="MobiDB-lite"/>
    </source>
</evidence>
<dbReference type="GO" id="GO:0003697">
    <property type="term" value="F:single-stranded DNA binding"/>
    <property type="evidence" value="ECO:0007669"/>
    <property type="project" value="TreeGrafter"/>
</dbReference>
<evidence type="ECO:0000259" key="2">
    <source>
        <dbReference type="Pfam" id="PF12254"/>
    </source>
</evidence>
<proteinExistence type="predicted"/>
<organism evidence="3 4">
    <name type="scientific">Mesorhabditis belari</name>
    <dbReference type="NCBI Taxonomy" id="2138241"/>
    <lineage>
        <taxon>Eukaryota</taxon>
        <taxon>Metazoa</taxon>
        <taxon>Ecdysozoa</taxon>
        <taxon>Nematoda</taxon>
        <taxon>Chromadorea</taxon>
        <taxon>Rhabditida</taxon>
        <taxon>Rhabditina</taxon>
        <taxon>Rhabditomorpha</taxon>
        <taxon>Rhabditoidea</taxon>
        <taxon>Rhabditidae</taxon>
        <taxon>Mesorhabditinae</taxon>
        <taxon>Mesorhabditis</taxon>
    </lineage>
</organism>
<dbReference type="WBParaSite" id="MBELARI_LOCUS13559">
    <property type="protein sequence ID" value="MBELARI_LOCUS13559"/>
    <property type="gene ID" value="MBELARI_LOCUS13559"/>
</dbReference>
<dbReference type="Pfam" id="PF12254">
    <property type="entry name" value="DNA_pol_alpha_N"/>
    <property type="match status" value="1"/>
</dbReference>
<protein>
    <recommendedName>
        <fullName evidence="2">DNA polymerase alpha catalytic subunit N-terminal domain-containing protein</fullName>
    </recommendedName>
</protein>
<feature type="compositionally biased region" description="Polar residues" evidence="1">
    <location>
        <begin position="193"/>
        <end position="202"/>
    </location>
</feature>
<dbReference type="Proteomes" id="UP000887575">
    <property type="component" value="Unassembled WGS sequence"/>
</dbReference>
<dbReference type="GO" id="GO:0006273">
    <property type="term" value="P:lagging strand elongation"/>
    <property type="evidence" value="ECO:0007669"/>
    <property type="project" value="TreeGrafter"/>
</dbReference>
<feature type="region of interest" description="Disordered" evidence="1">
    <location>
        <begin position="193"/>
        <end position="251"/>
    </location>
</feature>
<dbReference type="GO" id="GO:1902975">
    <property type="term" value="P:mitotic DNA replication initiation"/>
    <property type="evidence" value="ECO:0007669"/>
    <property type="project" value="TreeGrafter"/>
</dbReference>
<dbReference type="InterPro" id="IPR024647">
    <property type="entry name" value="DNA_pol_a_cat_su_N"/>
</dbReference>